<dbReference type="PROSITE" id="PS51391">
    <property type="entry name" value="CID"/>
    <property type="match status" value="1"/>
</dbReference>
<name>A0A545WB28_9HYPO</name>
<dbReference type="PANTHER" id="PTHR12460">
    <property type="entry name" value="CYCLIN-DEPENDENT KINASE INHIBITOR-RELATED PROTEIN"/>
    <property type="match status" value="1"/>
</dbReference>
<dbReference type="OrthoDB" id="10069473at2759"/>
<comment type="caution">
    <text evidence="3">The sequence shown here is derived from an EMBL/GenBank/DDBJ whole genome shotgun (WGS) entry which is preliminary data.</text>
</comment>
<dbReference type="Proteomes" id="UP000315783">
    <property type="component" value="Unassembled WGS sequence"/>
</dbReference>
<evidence type="ECO:0000313" key="4">
    <source>
        <dbReference type="Proteomes" id="UP000315783"/>
    </source>
</evidence>
<dbReference type="Gene3D" id="1.25.40.90">
    <property type="match status" value="1"/>
</dbReference>
<gene>
    <name evidence="3" type="ORF">IF1G_01372</name>
</gene>
<feature type="domain" description="CID" evidence="2">
    <location>
        <begin position="1"/>
        <end position="133"/>
    </location>
</feature>
<dbReference type="SMART" id="SM00582">
    <property type="entry name" value="RPR"/>
    <property type="match status" value="1"/>
</dbReference>
<dbReference type="FunFam" id="1.25.40.90:FF:000030">
    <property type="entry name" value="DUF618 domain protein"/>
    <property type="match status" value="1"/>
</dbReference>
<feature type="region of interest" description="Disordered" evidence="1">
    <location>
        <begin position="336"/>
        <end position="388"/>
    </location>
</feature>
<dbReference type="AlphaFoldDB" id="A0A545WB28"/>
<dbReference type="Pfam" id="PF04818">
    <property type="entry name" value="CID"/>
    <property type="match status" value="1"/>
</dbReference>
<dbReference type="GO" id="GO:0099122">
    <property type="term" value="F:RNA polymerase II C-terminal domain binding"/>
    <property type="evidence" value="ECO:0007669"/>
    <property type="project" value="InterPro"/>
</dbReference>
<dbReference type="STRING" id="43265.A0A545WB28"/>
<dbReference type="EMBL" id="SPUK01000002">
    <property type="protein sequence ID" value="TQV99157.1"/>
    <property type="molecule type" value="Genomic_DNA"/>
</dbReference>
<dbReference type="GO" id="GO:0031124">
    <property type="term" value="P:mRNA 3'-end processing"/>
    <property type="evidence" value="ECO:0007669"/>
    <property type="project" value="InterPro"/>
</dbReference>
<dbReference type="InterPro" id="IPR008942">
    <property type="entry name" value="ENTH_VHS"/>
</dbReference>
<dbReference type="PANTHER" id="PTHR12460:SF0">
    <property type="entry name" value="CID DOMAIN-CONTAINING PROTEIN-RELATED"/>
    <property type="match status" value="1"/>
</dbReference>
<protein>
    <submittedName>
        <fullName evidence="3">DUF618 domain-containing protein</fullName>
    </submittedName>
</protein>
<dbReference type="SUPFAM" id="SSF48464">
    <property type="entry name" value="ENTH/VHS domain"/>
    <property type="match status" value="1"/>
</dbReference>
<accession>A0A545WB28</accession>
<feature type="compositionally biased region" description="Acidic residues" evidence="1">
    <location>
        <begin position="365"/>
        <end position="382"/>
    </location>
</feature>
<reference evidence="3 4" key="1">
    <citation type="journal article" date="2019" name="Appl. Microbiol. Biotechnol.">
        <title>Genome sequence of Isaria javanica and comparative genome analysis insights into family S53 peptidase evolution in fungal entomopathogens.</title>
        <authorList>
            <person name="Lin R."/>
            <person name="Zhang X."/>
            <person name="Xin B."/>
            <person name="Zou M."/>
            <person name="Gao Y."/>
            <person name="Qin F."/>
            <person name="Hu Q."/>
            <person name="Xie B."/>
            <person name="Cheng X."/>
        </authorList>
    </citation>
    <scope>NUCLEOTIDE SEQUENCE [LARGE SCALE GENOMIC DNA]</scope>
    <source>
        <strain evidence="3 4">IJ1G</strain>
    </source>
</reference>
<sequence length="388" mass="42455">MAYNDDAVLARLSALNESHDSIATAAQWIMFHKRHADRTVALWMQRLKDSSATRRLSLIYLANEVAQQSRIRRKEDFIIAFSPVIAEATALAYKGAPTEIHGKLRRVVDVWKDRNIFEAPIQSAIESRLDELDKAKGTTRPAFGNSPFTSNTAVAAPPEFAPLISGLQKVQKMSVPLKSIIDSANQEYEKQTDPSIAVPSAPVFAARLNGLLKTLSNAETATKESVTNREDLIAGLEKMLQEHKSELEVDHKALSQLSARKVEIEEKKQQVELAIMRALGPADGNGSQTNGEEGVLAQEPGRPEVEALTPPAMEVFTPPPPETEGLCQIDEAEIQPEAEEATKGASLHSIPISSNGSNKRRRVDDDDEFPDMGGDDGIDEDVAMMLKG</sequence>
<dbReference type="InterPro" id="IPR047883">
    <property type="entry name" value="Rtt103-like_CID"/>
</dbReference>
<evidence type="ECO:0000313" key="3">
    <source>
        <dbReference type="EMBL" id="TQV99157.1"/>
    </source>
</evidence>
<evidence type="ECO:0000259" key="2">
    <source>
        <dbReference type="PROSITE" id="PS51391"/>
    </source>
</evidence>
<organism evidence="3 4">
    <name type="scientific">Cordyceps javanica</name>
    <dbReference type="NCBI Taxonomy" id="43265"/>
    <lineage>
        <taxon>Eukaryota</taxon>
        <taxon>Fungi</taxon>
        <taxon>Dikarya</taxon>
        <taxon>Ascomycota</taxon>
        <taxon>Pezizomycotina</taxon>
        <taxon>Sordariomycetes</taxon>
        <taxon>Hypocreomycetidae</taxon>
        <taxon>Hypocreales</taxon>
        <taxon>Cordycipitaceae</taxon>
        <taxon>Cordyceps</taxon>
    </lineage>
</organism>
<dbReference type="CDD" id="cd17003">
    <property type="entry name" value="CID_Rtt103"/>
    <property type="match status" value="1"/>
</dbReference>
<dbReference type="InterPro" id="IPR006569">
    <property type="entry name" value="CID_dom"/>
</dbReference>
<evidence type="ECO:0000256" key="1">
    <source>
        <dbReference type="SAM" id="MobiDB-lite"/>
    </source>
</evidence>
<keyword evidence="4" id="KW-1185">Reference proteome</keyword>
<proteinExistence type="predicted"/>